<keyword evidence="2 4" id="KW-0378">Hydrolase</keyword>
<dbReference type="InterPro" id="IPR023214">
    <property type="entry name" value="HAD_sf"/>
</dbReference>
<keyword evidence="3" id="KW-0460">Magnesium</keyword>
<comment type="caution">
    <text evidence="4">The sequence shown here is derived from an EMBL/GenBank/DDBJ whole genome shotgun (WGS) entry which is preliminary data.</text>
</comment>
<dbReference type="PRINTS" id="PR00413">
    <property type="entry name" value="HADHALOGNASE"/>
</dbReference>
<dbReference type="InterPro" id="IPR051400">
    <property type="entry name" value="HAD-like_hydrolase"/>
</dbReference>
<dbReference type="Proteomes" id="UP000245697">
    <property type="component" value="Unassembled WGS sequence"/>
</dbReference>
<organism evidence="4 5">
    <name type="scientific">Actinoplanes xinjiangensis</name>
    <dbReference type="NCBI Taxonomy" id="512350"/>
    <lineage>
        <taxon>Bacteria</taxon>
        <taxon>Bacillati</taxon>
        <taxon>Actinomycetota</taxon>
        <taxon>Actinomycetes</taxon>
        <taxon>Micromonosporales</taxon>
        <taxon>Micromonosporaceae</taxon>
        <taxon>Actinoplanes</taxon>
    </lineage>
</organism>
<dbReference type="EMBL" id="QGGR01000012">
    <property type="protein sequence ID" value="PWK44146.1"/>
    <property type="molecule type" value="Genomic_DNA"/>
</dbReference>
<reference evidence="4 5" key="1">
    <citation type="submission" date="2018-05" db="EMBL/GenBank/DDBJ databases">
        <title>Genomic Encyclopedia of Archaeal and Bacterial Type Strains, Phase II (KMG-II): from individual species to whole genera.</title>
        <authorList>
            <person name="Goeker M."/>
        </authorList>
    </citation>
    <scope>NUCLEOTIDE SEQUENCE [LARGE SCALE GENOMIC DNA]</scope>
    <source>
        <strain evidence="4 5">DSM 45184</strain>
    </source>
</reference>
<dbReference type="SFLD" id="SFLDS00003">
    <property type="entry name" value="Haloacid_Dehalogenase"/>
    <property type="match status" value="1"/>
</dbReference>
<keyword evidence="5" id="KW-1185">Reference proteome</keyword>
<dbReference type="GO" id="GO:0016787">
    <property type="term" value="F:hydrolase activity"/>
    <property type="evidence" value="ECO:0007669"/>
    <property type="project" value="UniProtKB-KW"/>
</dbReference>
<dbReference type="AlphaFoldDB" id="A0A316FBA3"/>
<dbReference type="SFLD" id="SFLDG01129">
    <property type="entry name" value="C1.5:_HAD__Beta-PGM__Phosphata"/>
    <property type="match status" value="1"/>
</dbReference>
<proteinExistence type="predicted"/>
<dbReference type="PANTHER" id="PTHR46470">
    <property type="entry name" value="N-ACYLNEURAMINATE-9-PHOSPHATASE"/>
    <property type="match status" value="1"/>
</dbReference>
<accession>A0A316FBA3</accession>
<evidence type="ECO:0000313" key="4">
    <source>
        <dbReference type="EMBL" id="PWK44146.1"/>
    </source>
</evidence>
<protein>
    <submittedName>
        <fullName evidence="4">Putative hydrolase of the HAD superfamily</fullName>
    </submittedName>
</protein>
<dbReference type="Gene3D" id="3.40.50.1000">
    <property type="entry name" value="HAD superfamily/HAD-like"/>
    <property type="match status" value="1"/>
</dbReference>
<dbReference type="Gene3D" id="1.20.120.1600">
    <property type="match status" value="1"/>
</dbReference>
<evidence type="ECO:0000256" key="2">
    <source>
        <dbReference type="ARBA" id="ARBA00022801"/>
    </source>
</evidence>
<comment type="cofactor">
    <cofactor evidence="1">
        <name>Mg(2+)</name>
        <dbReference type="ChEBI" id="CHEBI:18420"/>
    </cofactor>
</comment>
<dbReference type="SUPFAM" id="SSF56784">
    <property type="entry name" value="HAD-like"/>
    <property type="match status" value="1"/>
</dbReference>
<dbReference type="InterPro" id="IPR036412">
    <property type="entry name" value="HAD-like_sf"/>
</dbReference>
<name>A0A316FBA3_9ACTN</name>
<dbReference type="Pfam" id="PF00702">
    <property type="entry name" value="Hydrolase"/>
    <property type="match status" value="1"/>
</dbReference>
<evidence type="ECO:0000256" key="3">
    <source>
        <dbReference type="ARBA" id="ARBA00022842"/>
    </source>
</evidence>
<evidence type="ECO:0000256" key="1">
    <source>
        <dbReference type="ARBA" id="ARBA00001946"/>
    </source>
</evidence>
<dbReference type="GO" id="GO:0044281">
    <property type="term" value="P:small molecule metabolic process"/>
    <property type="evidence" value="ECO:0007669"/>
    <property type="project" value="UniProtKB-ARBA"/>
</dbReference>
<dbReference type="NCBIfam" id="TIGR01509">
    <property type="entry name" value="HAD-SF-IA-v3"/>
    <property type="match status" value="1"/>
</dbReference>
<dbReference type="PANTHER" id="PTHR46470:SF4">
    <property type="entry name" value="5-AMINO-6-(5-PHOSPHO-D-RIBITYLAMINO)URACIL PHOSPHATASE YIGB"/>
    <property type="match status" value="1"/>
</dbReference>
<dbReference type="OrthoDB" id="9810501at2"/>
<gene>
    <name evidence="4" type="ORF">BC793_11221</name>
</gene>
<dbReference type="RefSeq" id="WP_109596516.1">
    <property type="nucleotide sequence ID" value="NZ_BONA01000029.1"/>
</dbReference>
<evidence type="ECO:0000313" key="5">
    <source>
        <dbReference type="Proteomes" id="UP000245697"/>
    </source>
</evidence>
<sequence length="225" mass="24309">MTRAETPLRAIVFDLDDTLVDQVTASGAAVVAWAATLGVTGPDVPGRWAALSERHYARYQLREITFSGQRRERVREFLGAELSDAEADGLFAGYLERYEAGWTVFGDAIPALRRVRAAGLTAAVLTNGDEGQQRRKLDRLGLAPEIDLMVASSSLPAGKPDPRAYRHVVDLLGVAAGAALMVGDSLVRDVRGALAAGLPAVLLDRFDAHPTTDVRRIRTLDELTF</sequence>
<dbReference type="InterPro" id="IPR006439">
    <property type="entry name" value="HAD-SF_hydro_IA"/>
</dbReference>
<dbReference type="NCBIfam" id="TIGR01549">
    <property type="entry name" value="HAD-SF-IA-v1"/>
    <property type="match status" value="1"/>
</dbReference>